<evidence type="ECO:0000313" key="5">
    <source>
        <dbReference type="RefSeq" id="XP_031758685.1"/>
    </source>
</evidence>
<sequence length="202" mass="22167">MRPGAVLRCALGCASRMRWTPTGGLRRTRLDLCVCVCVTLSLAPCYRLDLWNCSLAQLDPTLHLTQAAVVLDLSSNPLRDLPSEFFRGLLGLQYVALPAELSCPGGNNSWENVNVTSAVRVCQDQRSSCNSTSEWVLCPENSVCAPDGPGYMQCVCAPGFHGYKCLRESTFPILMFFGILGLVTACLSVLLWCTQRRKVKSQ</sequence>
<feature type="transmembrane region" description="Helical" evidence="1">
    <location>
        <begin position="173"/>
        <end position="193"/>
    </location>
</feature>
<keyword evidence="1" id="KW-1133">Transmembrane helix</keyword>
<name>A0A8J1JNS1_XENTR</name>
<keyword evidence="1" id="KW-0812">Transmembrane</keyword>
<dbReference type="GO" id="GO:0045669">
    <property type="term" value="P:positive regulation of osteoblast differentiation"/>
    <property type="evidence" value="ECO:0000318"/>
    <property type="project" value="GO_Central"/>
</dbReference>
<evidence type="ECO:0000313" key="4">
    <source>
        <dbReference type="Proteomes" id="UP000008143"/>
    </source>
</evidence>
<gene>
    <name evidence="6" type="primary">atraid</name>
    <name evidence="5" type="synonym">LOC116411049</name>
</gene>
<dbReference type="InterPro" id="IPR032675">
    <property type="entry name" value="LRR_dom_sf"/>
</dbReference>
<dbReference type="InterPro" id="IPR042350">
    <property type="entry name" value="ATRAID"/>
</dbReference>
<keyword evidence="4" id="KW-1185">Reference proteome</keyword>
<dbReference type="PROSITE" id="PS00022">
    <property type="entry name" value="EGF_1"/>
    <property type="match status" value="1"/>
</dbReference>
<evidence type="ECO:0000256" key="1">
    <source>
        <dbReference type="SAM" id="Phobius"/>
    </source>
</evidence>
<dbReference type="OrthoDB" id="9989713at2759"/>
<reference evidence="5" key="1">
    <citation type="submission" date="2025-08" db="UniProtKB">
        <authorList>
            <consortium name="RefSeq"/>
        </authorList>
    </citation>
    <scope>IDENTIFICATION</scope>
    <source>
        <strain evidence="5">Nigerian</strain>
        <tissue evidence="5">Liver and blood</tissue>
    </source>
</reference>
<dbReference type="OMA" id="KMAPHGP"/>
<dbReference type="Proteomes" id="UP000008143">
    <property type="component" value="Chromosome 5"/>
</dbReference>
<dbReference type="SUPFAM" id="SSF52058">
    <property type="entry name" value="L domain-like"/>
    <property type="match status" value="1"/>
</dbReference>
<evidence type="ECO:0000313" key="6">
    <source>
        <dbReference type="Xenbase" id="XB-GENE-29096947"/>
    </source>
</evidence>
<dbReference type="RefSeq" id="XP_031758685.1">
    <property type="nucleotide sequence ID" value="XM_031902825.1"/>
</dbReference>
<protein>
    <submittedName>
        <fullName evidence="5">LOW QUALITY PROTEIN: all-trans retinoic acid-induced differentiation factor</fullName>
    </submittedName>
</protein>
<dbReference type="Gene3D" id="3.80.10.10">
    <property type="entry name" value="Ribonuclease Inhibitor"/>
    <property type="match status" value="1"/>
</dbReference>
<dbReference type="AlphaFoldDB" id="A0A8J1JNS1"/>
<keyword evidence="1" id="KW-0472">Membrane</keyword>
<dbReference type="KEGG" id="xtr:116411049"/>
<feature type="domain" description="EGF-like" evidence="2 3">
    <location>
        <begin position="154"/>
        <end position="165"/>
    </location>
</feature>
<dbReference type="AGR" id="Xenbase:XB-GENE-29096947"/>
<dbReference type="Xenbase" id="XB-GENE-29096947">
    <property type="gene designation" value="atraid"/>
</dbReference>
<accession>A0A8J1JNS1</accession>
<dbReference type="PROSITE" id="PS01186">
    <property type="entry name" value="EGF_2"/>
    <property type="match status" value="1"/>
</dbReference>
<evidence type="ECO:0000259" key="2">
    <source>
        <dbReference type="PROSITE" id="PS00022"/>
    </source>
</evidence>
<evidence type="ECO:0000259" key="3">
    <source>
        <dbReference type="PROSITE" id="PS01186"/>
    </source>
</evidence>
<dbReference type="PANTHER" id="PTHR15926:SF1">
    <property type="entry name" value="ALL-TRANS RETINOIC ACID-INDUCED DIFFERENTIATION FACTOR"/>
    <property type="match status" value="1"/>
</dbReference>
<dbReference type="InterPro" id="IPR000742">
    <property type="entry name" value="EGF"/>
</dbReference>
<dbReference type="GeneID" id="116411049"/>
<dbReference type="PANTHER" id="PTHR15926">
    <property type="entry name" value="ALL-TRANS RETINOIC ACID-INDUCED DIFFERENTIATION FACTOR"/>
    <property type="match status" value="1"/>
</dbReference>
<proteinExistence type="predicted"/>
<organism evidence="4 5">
    <name type="scientific">Xenopus tropicalis</name>
    <name type="common">Western clawed frog</name>
    <name type="synonym">Silurana tropicalis</name>
    <dbReference type="NCBI Taxonomy" id="8364"/>
    <lineage>
        <taxon>Eukaryota</taxon>
        <taxon>Metazoa</taxon>
        <taxon>Chordata</taxon>
        <taxon>Craniata</taxon>
        <taxon>Vertebrata</taxon>
        <taxon>Euteleostomi</taxon>
        <taxon>Amphibia</taxon>
        <taxon>Batrachia</taxon>
        <taxon>Anura</taxon>
        <taxon>Pipoidea</taxon>
        <taxon>Pipidae</taxon>
        <taxon>Xenopodinae</taxon>
        <taxon>Xenopus</taxon>
        <taxon>Silurana</taxon>
    </lineage>
</organism>